<protein>
    <submittedName>
        <fullName evidence="2">Sucrose transport protein SUT4</fullName>
    </submittedName>
</protein>
<accession>A0AAV9C8U3</accession>
<feature type="transmembrane region" description="Helical" evidence="1">
    <location>
        <begin position="176"/>
        <end position="195"/>
    </location>
</feature>
<keyword evidence="1" id="KW-1133">Transmembrane helix</keyword>
<evidence type="ECO:0000256" key="1">
    <source>
        <dbReference type="SAM" id="Phobius"/>
    </source>
</evidence>
<proteinExistence type="predicted"/>
<dbReference type="Proteomes" id="UP001180020">
    <property type="component" value="Unassembled WGS sequence"/>
</dbReference>
<dbReference type="AlphaFoldDB" id="A0AAV9C8U3"/>
<comment type="caution">
    <text evidence="2">The sequence shown here is derived from an EMBL/GenBank/DDBJ whole genome shotgun (WGS) entry which is preliminary data.</text>
</comment>
<gene>
    <name evidence="2" type="primary">SUT4</name>
    <name evidence="2" type="ORF">QJS10_CPB20g00768</name>
</gene>
<evidence type="ECO:0000313" key="2">
    <source>
        <dbReference type="EMBL" id="KAK1285074.1"/>
    </source>
</evidence>
<name>A0AAV9C8U3_ACOCL</name>
<evidence type="ECO:0000313" key="3">
    <source>
        <dbReference type="Proteomes" id="UP001180020"/>
    </source>
</evidence>
<reference evidence="2" key="1">
    <citation type="journal article" date="2023" name="Nat. Commun.">
        <title>Diploid and tetraploid genomes of Acorus and the evolution of monocots.</title>
        <authorList>
            <person name="Ma L."/>
            <person name="Liu K.W."/>
            <person name="Li Z."/>
            <person name="Hsiao Y.Y."/>
            <person name="Qi Y."/>
            <person name="Fu T."/>
            <person name="Tang G.D."/>
            <person name="Zhang D."/>
            <person name="Sun W.H."/>
            <person name="Liu D.K."/>
            <person name="Li Y."/>
            <person name="Chen G.Z."/>
            <person name="Liu X.D."/>
            <person name="Liao X.Y."/>
            <person name="Jiang Y.T."/>
            <person name="Yu X."/>
            <person name="Hao Y."/>
            <person name="Huang J."/>
            <person name="Zhao X.W."/>
            <person name="Ke S."/>
            <person name="Chen Y.Y."/>
            <person name="Wu W.L."/>
            <person name="Hsu J.L."/>
            <person name="Lin Y.F."/>
            <person name="Huang M.D."/>
            <person name="Li C.Y."/>
            <person name="Huang L."/>
            <person name="Wang Z.W."/>
            <person name="Zhao X."/>
            <person name="Zhong W.Y."/>
            <person name="Peng D.H."/>
            <person name="Ahmad S."/>
            <person name="Lan S."/>
            <person name="Zhang J.S."/>
            <person name="Tsai W.C."/>
            <person name="Van de Peer Y."/>
            <person name="Liu Z.J."/>
        </authorList>
    </citation>
    <scope>NUCLEOTIDE SEQUENCE</scope>
    <source>
        <strain evidence="2">CP</strain>
    </source>
</reference>
<dbReference type="EMBL" id="JAUJYO010000020">
    <property type="protein sequence ID" value="KAK1285074.1"/>
    <property type="molecule type" value="Genomic_DNA"/>
</dbReference>
<dbReference type="Gene3D" id="3.40.50.2300">
    <property type="match status" value="1"/>
</dbReference>
<sequence>MDDENPWYFDIKNYLEDGPWKKKNLHELGIVTQCIAPTKINDQYLTNVLLKINSKLVLSLTDNEIIKEGNNTKLEILVFLLFCTHVTLNFATEVPLIAKPAPILSDSAPLLNGAPHSHLDPSSTTFGNPTLVGKTNSKDAFDHELIVKEEADEDFSNGVGSVLVNILTSMRHLPPVIHSVLLIMALTRMIVSLGAGPWDALFGGGNIPAFVLASISAFASSILAIKKLPHLSRNSYKSSGFHGFD</sequence>
<reference evidence="2" key="2">
    <citation type="submission" date="2023-06" db="EMBL/GenBank/DDBJ databases">
        <authorList>
            <person name="Ma L."/>
            <person name="Liu K.-W."/>
            <person name="Li Z."/>
            <person name="Hsiao Y.-Y."/>
            <person name="Qi Y."/>
            <person name="Fu T."/>
            <person name="Tang G."/>
            <person name="Zhang D."/>
            <person name="Sun W.-H."/>
            <person name="Liu D.-K."/>
            <person name="Li Y."/>
            <person name="Chen G.-Z."/>
            <person name="Liu X.-D."/>
            <person name="Liao X.-Y."/>
            <person name="Jiang Y.-T."/>
            <person name="Yu X."/>
            <person name="Hao Y."/>
            <person name="Huang J."/>
            <person name="Zhao X.-W."/>
            <person name="Ke S."/>
            <person name="Chen Y.-Y."/>
            <person name="Wu W.-L."/>
            <person name="Hsu J.-L."/>
            <person name="Lin Y.-F."/>
            <person name="Huang M.-D."/>
            <person name="Li C.-Y."/>
            <person name="Huang L."/>
            <person name="Wang Z.-W."/>
            <person name="Zhao X."/>
            <person name="Zhong W.-Y."/>
            <person name="Peng D.-H."/>
            <person name="Ahmad S."/>
            <person name="Lan S."/>
            <person name="Zhang J.-S."/>
            <person name="Tsai W.-C."/>
            <person name="Van De Peer Y."/>
            <person name="Liu Z.-J."/>
        </authorList>
    </citation>
    <scope>NUCLEOTIDE SEQUENCE</scope>
    <source>
        <strain evidence="2">CP</strain>
        <tissue evidence="2">Leaves</tissue>
    </source>
</reference>
<keyword evidence="3" id="KW-1185">Reference proteome</keyword>
<keyword evidence="1" id="KW-0812">Transmembrane</keyword>
<organism evidence="2 3">
    <name type="scientific">Acorus calamus</name>
    <name type="common">Sweet flag</name>
    <dbReference type="NCBI Taxonomy" id="4465"/>
    <lineage>
        <taxon>Eukaryota</taxon>
        <taxon>Viridiplantae</taxon>
        <taxon>Streptophyta</taxon>
        <taxon>Embryophyta</taxon>
        <taxon>Tracheophyta</taxon>
        <taxon>Spermatophyta</taxon>
        <taxon>Magnoliopsida</taxon>
        <taxon>Liliopsida</taxon>
        <taxon>Acoraceae</taxon>
        <taxon>Acorus</taxon>
    </lineage>
</organism>
<feature type="transmembrane region" description="Helical" evidence="1">
    <location>
        <begin position="207"/>
        <end position="225"/>
    </location>
</feature>
<keyword evidence="1" id="KW-0472">Membrane</keyword>